<keyword evidence="5 6" id="KW-0378">Hydrolase</keyword>
<keyword evidence="6" id="KW-0472">Membrane</keyword>
<dbReference type="InterPro" id="IPR036286">
    <property type="entry name" value="LexA/Signal_pep-like_sf"/>
</dbReference>
<evidence type="ECO:0000313" key="8">
    <source>
        <dbReference type="EMBL" id="GAA1492337.1"/>
    </source>
</evidence>
<dbReference type="RefSeq" id="WP_204607590.1">
    <property type="nucleotide sequence ID" value="NZ_BAAAJX010000003.1"/>
</dbReference>
<keyword evidence="6" id="KW-0645">Protease</keyword>
<organism evidence="8 9">
    <name type="scientific">Curtobacterium herbarum</name>
    <dbReference type="NCBI Taxonomy" id="150122"/>
    <lineage>
        <taxon>Bacteria</taxon>
        <taxon>Bacillati</taxon>
        <taxon>Actinomycetota</taxon>
        <taxon>Actinomycetes</taxon>
        <taxon>Micrococcales</taxon>
        <taxon>Microbacteriaceae</taxon>
        <taxon>Curtobacterium</taxon>
    </lineage>
</organism>
<feature type="domain" description="Peptidase S26" evidence="7">
    <location>
        <begin position="28"/>
        <end position="226"/>
    </location>
</feature>
<dbReference type="Gene3D" id="2.10.109.10">
    <property type="entry name" value="Umud Fragment, subunit A"/>
    <property type="match status" value="1"/>
</dbReference>
<dbReference type="CDD" id="cd06530">
    <property type="entry name" value="S26_SPase_I"/>
    <property type="match status" value="1"/>
</dbReference>
<gene>
    <name evidence="8" type="primary">lepB</name>
    <name evidence="8" type="ORF">GCM10009627_06830</name>
</gene>
<dbReference type="Proteomes" id="UP001501742">
    <property type="component" value="Unassembled WGS sequence"/>
</dbReference>
<protein>
    <recommendedName>
        <fullName evidence="4 6">Signal peptidase I</fullName>
        <ecNumber evidence="4 6">3.4.21.89</ecNumber>
    </recommendedName>
</protein>
<dbReference type="EMBL" id="BAAAJX010000003">
    <property type="protein sequence ID" value="GAA1492337.1"/>
    <property type="molecule type" value="Genomic_DNA"/>
</dbReference>
<comment type="subcellular location">
    <subcellularLocation>
        <location evidence="2">Cell membrane</location>
        <topology evidence="2">Single-pass type II membrane protein</topology>
    </subcellularLocation>
    <subcellularLocation>
        <location evidence="6">Membrane</location>
        <topology evidence="6">Single-pass type II membrane protein</topology>
    </subcellularLocation>
</comment>
<accession>A0ABN1Z9U5</accession>
<feature type="transmembrane region" description="Helical" evidence="6">
    <location>
        <begin position="21"/>
        <end position="43"/>
    </location>
</feature>
<dbReference type="NCBIfam" id="TIGR02227">
    <property type="entry name" value="sigpep_I_bact"/>
    <property type="match status" value="1"/>
</dbReference>
<dbReference type="EC" id="3.4.21.89" evidence="4 6"/>
<evidence type="ECO:0000256" key="2">
    <source>
        <dbReference type="ARBA" id="ARBA00004401"/>
    </source>
</evidence>
<dbReference type="InterPro" id="IPR019533">
    <property type="entry name" value="Peptidase_S26"/>
</dbReference>
<dbReference type="PANTHER" id="PTHR43390:SF1">
    <property type="entry name" value="CHLOROPLAST PROCESSING PEPTIDASE"/>
    <property type="match status" value="1"/>
</dbReference>
<keyword evidence="9" id="KW-1185">Reference proteome</keyword>
<evidence type="ECO:0000256" key="3">
    <source>
        <dbReference type="ARBA" id="ARBA00009370"/>
    </source>
</evidence>
<comment type="caution">
    <text evidence="8">The sequence shown here is derived from an EMBL/GenBank/DDBJ whole genome shotgun (WGS) entry which is preliminary data.</text>
</comment>
<evidence type="ECO:0000256" key="5">
    <source>
        <dbReference type="ARBA" id="ARBA00022801"/>
    </source>
</evidence>
<comment type="catalytic activity">
    <reaction evidence="1 6">
        <text>Cleavage of hydrophobic, N-terminal signal or leader sequences from secreted and periplasmic proteins.</text>
        <dbReference type="EC" id="3.4.21.89"/>
    </reaction>
</comment>
<dbReference type="InterPro" id="IPR019758">
    <property type="entry name" value="Pept_S26A_signal_pept_1_CS"/>
</dbReference>
<evidence type="ECO:0000259" key="7">
    <source>
        <dbReference type="Pfam" id="PF10502"/>
    </source>
</evidence>
<reference evidence="8 9" key="1">
    <citation type="journal article" date="2019" name="Int. J. Syst. Evol. Microbiol.">
        <title>The Global Catalogue of Microorganisms (GCM) 10K type strain sequencing project: providing services to taxonomists for standard genome sequencing and annotation.</title>
        <authorList>
            <consortium name="The Broad Institute Genomics Platform"/>
            <consortium name="The Broad Institute Genome Sequencing Center for Infectious Disease"/>
            <person name="Wu L."/>
            <person name="Ma J."/>
        </authorList>
    </citation>
    <scope>NUCLEOTIDE SEQUENCE [LARGE SCALE GENOMIC DNA]</scope>
    <source>
        <strain evidence="8 9">JCM 12140</strain>
    </source>
</reference>
<evidence type="ECO:0000256" key="1">
    <source>
        <dbReference type="ARBA" id="ARBA00000677"/>
    </source>
</evidence>
<dbReference type="SUPFAM" id="SSF51306">
    <property type="entry name" value="LexA/Signal peptidase"/>
    <property type="match status" value="1"/>
</dbReference>
<comment type="similarity">
    <text evidence="3 6">Belongs to the peptidase S26 family.</text>
</comment>
<keyword evidence="6" id="KW-0812">Transmembrane</keyword>
<dbReference type="Pfam" id="PF10502">
    <property type="entry name" value="Peptidase_S26"/>
    <property type="match status" value="1"/>
</dbReference>
<evidence type="ECO:0000256" key="4">
    <source>
        <dbReference type="ARBA" id="ARBA00013208"/>
    </source>
</evidence>
<name>A0ABN1Z9U5_9MICO</name>
<evidence type="ECO:0000256" key="6">
    <source>
        <dbReference type="RuleBase" id="RU362042"/>
    </source>
</evidence>
<dbReference type="PRINTS" id="PR00727">
    <property type="entry name" value="LEADERPTASE"/>
</dbReference>
<sequence>MTDTTEGEARRPRTAKKPRNGVLTFLRDLVIIFIAALLVSFLVKTFLIRSFYIPSESMQNTLQVNDRVIVNELVPGAVKLKRGDVVVFKDPGGWLTGETLPNVQPTTSIGKAADWLLTQVGLGTGDSDDHLIKRVIGLPGDKVSCCNDLGQMSVNGVPLTEPYLKLPAGDTRASQTDFSVTVPKGTIWVMGDNRNNSRDSRYNGDTPSKGFVPLSDVTGRAFVISWPTNRWTWLDDHPEVFAGVEQRDK</sequence>
<evidence type="ECO:0000313" key="9">
    <source>
        <dbReference type="Proteomes" id="UP001501742"/>
    </source>
</evidence>
<dbReference type="PROSITE" id="PS00761">
    <property type="entry name" value="SPASE_I_3"/>
    <property type="match status" value="1"/>
</dbReference>
<keyword evidence="6" id="KW-1133">Transmembrane helix</keyword>
<dbReference type="PANTHER" id="PTHR43390">
    <property type="entry name" value="SIGNAL PEPTIDASE I"/>
    <property type="match status" value="1"/>
</dbReference>
<dbReference type="InterPro" id="IPR000223">
    <property type="entry name" value="Pept_S26A_signal_pept_1"/>
</dbReference>
<proteinExistence type="inferred from homology"/>